<dbReference type="EMBL" id="LAZR01006662">
    <property type="protein sequence ID" value="KKM90513.1"/>
    <property type="molecule type" value="Genomic_DNA"/>
</dbReference>
<dbReference type="Gene3D" id="2.160.20.10">
    <property type="entry name" value="Single-stranded right-handed beta-helix, Pectin lyase-like"/>
    <property type="match status" value="2"/>
</dbReference>
<comment type="caution">
    <text evidence="2">The sequence shown here is derived from an EMBL/GenBank/DDBJ whole genome shotgun (WGS) entry which is preliminary data.</text>
</comment>
<dbReference type="AlphaFoldDB" id="A0A0F9LAR9"/>
<gene>
    <name evidence="2" type="ORF">LCGC14_1237930</name>
</gene>
<dbReference type="InterPro" id="IPR011050">
    <property type="entry name" value="Pectin_lyase_fold/virulence"/>
</dbReference>
<evidence type="ECO:0000313" key="2">
    <source>
        <dbReference type="EMBL" id="KKM90513.1"/>
    </source>
</evidence>
<feature type="region of interest" description="Disordered" evidence="1">
    <location>
        <begin position="163"/>
        <end position="187"/>
    </location>
</feature>
<dbReference type="SMART" id="SM00710">
    <property type="entry name" value="PbH1"/>
    <property type="match status" value="5"/>
</dbReference>
<organism evidence="2">
    <name type="scientific">marine sediment metagenome</name>
    <dbReference type="NCBI Taxonomy" id="412755"/>
    <lineage>
        <taxon>unclassified sequences</taxon>
        <taxon>metagenomes</taxon>
        <taxon>ecological metagenomes</taxon>
    </lineage>
</organism>
<feature type="compositionally biased region" description="Polar residues" evidence="1">
    <location>
        <begin position="163"/>
        <end position="185"/>
    </location>
</feature>
<accession>A0A0F9LAR9</accession>
<sequence>MNGRLRSIGRVAMALVLAVSLSLVMAVPAAAQTTHNVYPLQLVDTGAGVAEWSTTAKTGSYSAHLDSTGASGAGEDAKIRIEMPAGTTLGDIETVSWWRYITVGFAPHLDIELDLDGDGAYDSAVDDKLVIQYAYNPLGHVENYNLGNFYGAEQGAWAQTFSDSAAPTGPAQITDTTSGWATTGPSGPPGDPLFINHTLAEWKAGVAYTTGGNPEKTINAASLVLALEIEVENWGAGGTDAYIDDIEINGVTYYGLIQDAIDSAIADDIISVAAGTYAEQLIIDKSLTLRGAGDTTIIQPPGPELMATASIPWLGGGTHTMSAVISVLTAGDEVTVGDLEIDGSLITSKSTTWMAGLVYLETGGLVEGVTVNGGSTLPDRTAGIFAAAVTNSVSLEVTGSTVEVYTRAGIYALGAALLADYHHNEINGPMDAIHAGVPNGMFFLEGANGSATYNVVTDLAYAGEGEWLSTGIGTYNAGANVIFAHNTVSDVQNAFALSNNTVGTVVEYNEMYGNHNAVRIEAGATNSIVRYNDIHDNAFAMRLGALAGDGNEVHFNSFVNNPGLEWTNVDEAPPNTYVGTVSNLSAHVLDAADNWWGQASGPSNVDDAVDFVPWLDAAYPGGSQTGPVVNSTTSAIYATIQAAVDAATAGDIISVAAGTYDEQVVIDKALTLQGPNA</sequence>
<reference evidence="2" key="1">
    <citation type="journal article" date="2015" name="Nature">
        <title>Complex archaea that bridge the gap between prokaryotes and eukaryotes.</title>
        <authorList>
            <person name="Spang A."/>
            <person name="Saw J.H."/>
            <person name="Jorgensen S.L."/>
            <person name="Zaremba-Niedzwiedzka K."/>
            <person name="Martijn J."/>
            <person name="Lind A.E."/>
            <person name="van Eijk R."/>
            <person name="Schleper C."/>
            <person name="Guy L."/>
            <person name="Ettema T.J."/>
        </authorList>
    </citation>
    <scope>NUCLEOTIDE SEQUENCE</scope>
</reference>
<dbReference type="SUPFAM" id="SSF51126">
    <property type="entry name" value="Pectin lyase-like"/>
    <property type="match status" value="2"/>
</dbReference>
<dbReference type="InterPro" id="IPR012334">
    <property type="entry name" value="Pectin_lyas_fold"/>
</dbReference>
<dbReference type="InterPro" id="IPR006626">
    <property type="entry name" value="PbH1"/>
</dbReference>
<protein>
    <submittedName>
        <fullName evidence="2">Uncharacterized protein</fullName>
    </submittedName>
</protein>
<evidence type="ECO:0000256" key="1">
    <source>
        <dbReference type="SAM" id="MobiDB-lite"/>
    </source>
</evidence>
<proteinExistence type="predicted"/>
<name>A0A0F9LAR9_9ZZZZ</name>
<feature type="non-terminal residue" evidence="2">
    <location>
        <position position="677"/>
    </location>
</feature>